<proteinExistence type="predicted"/>
<reference evidence="5 6" key="1">
    <citation type="submission" date="2019-01" db="EMBL/GenBank/DDBJ databases">
        <title>Draft Genome Sequencing of Zygosaccharomyces mellis Ca-7.</title>
        <authorList>
            <person name="Shiwa Y."/>
            <person name="Kanesaki Y."/>
            <person name="Ishige T."/>
            <person name="Mura K."/>
            <person name="Hori T."/>
            <person name="Tamura T."/>
        </authorList>
    </citation>
    <scope>NUCLEOTIDE SEQUENCE [LARGE SCALE GENOMIC DNA]</scope>
    <source>
        <strain evidence="5 6">Ca-7</strain>
    </source>
</reference>
<dbReference type="Pfam" id="PF00076">
    <property type="entry name" value="RRM_1"/>
    <property type="match status" value="1"/>
</dbReference>
<dbReference type="OrthoDB" id="2573941at2759"/>
<feature type="compositionally biased region" description="Basic and acidic residues" evidence="3">
    <location>
        <begin position="146"/>
        <end position="156"/>
    </location>
</feature>
<dbReference type="PANTHER" id="PTHR45880">
    <property type="entry name" value="RNA-BINDING MOTIF PROTEIN, X-LINKED 2"/>
    <property type="match status" value="1"/>
</dbReference>
<gene>
    <name evidence="5" type="ORF">ZYGM_003132</name>
</gene>
<keyword evidence="1 2" id="KW-0694">RNA-binding</keyword>
<dbReference type="SMART" id="SM00360">
    <property type="entry name" value="RRM"/>
    <property type="match status" value="1"/>
</dbReference>
<dbReference type="InterPro" id="IPR000504">
    <property type="entry name" value="RRM_dom"/>
</dbReference>
<dbReference type="InterPro" id="IPR035979">
    <property type="entry name" value="RBD_domain_sf"/>
</dbReference>
<accession>A0A4C2E6S2</accession>
<dbReference type="Gene3D" id="3.30.70.330">
    <property type="match status" value="1"/>
</dbReference>
<dbReference type="GO" id="GO:0005686">
    <property type="term" value="C:U2 snRNP"/>
    <property type="evidence" value="ECO:0007669"/>
    <property type="project" value="TreeGrafter"/>
</dbReference>
<keyword evidence="6" id="KW-1185">Reference proteome</keyword>
<dbReference type="SUPFAM" id="SSF54928">
    <property type="entry name" value="RNA-binding domain, RBD"/>
    <property type="match status" value="1"/>
</dbReference>
<feature type="region of interest" description="Disordered" evidence="3">
    <location>
        <begin position="140"/>
        <end position="168"/>
    </location>
</feature>
<dbReference type="GO" id="GO:0000398">
    <property type="term" value="P:mRNA splicing, via spliceosome"/>
    <property type="evidence" value="ECO:0007669"/>
    <property type="project" value="InterPro"/>
</dbReference>
<dbReference type="AlphaFoldDB" id="A0A4C2E6S2"/>
<evidence type="ECO:0000256" key="3">
    <source>
        <dbReference type="SAM" id="MobiDB-lite"/>
    </source>
</evidence>
<name>A0A4C2E6S2_9SACH</name>
<dbReference type="GO" id="GO:0071013">
    <property type="term" value="C:catalytic step 2 spliceosome"/>
    <property type="evidence" value="ECO:0007669"/>
    <property type="project" value="TreeGrafter"/>
</dbReference>
<evidence type="ECO:0000256" key="2">
    <source>
        <dbReference type="PROSITE-ProRule" id="PRU00176"/>
    </source>
</evidence>
<dbReference type="GO" id="GO:0003723">
    <property type="term" value="F:RNA binding"/>
    <property type="evidence" value="ECO:0007669"/>
    <property type="project" value="UniProtKB-UniRule"/>
</dbReference>
<evidence type="ECO:0000259" key="4">
    <source>
        <dbReference type="PROSITE" id="PS50102"/>
    </source>
</evidence>
<organism evidence="5 6">
    <name type="scientific">Zygosaccharomyces mellis</name>
    <dbReference type="NCBI Taxonomy" id="42258"/>
    <lineage>
        <taxon>Eukaryota</taxon>
        <taxon>Fungi</taxon>
        <taxon>Dikarya</taxon>
        <taxon>Ascomycota</taxon>
        <taxon>Saccharomycotina</taxon>
        <taxon>Saccharomycetes</taxon>
        <taxon>Saccharomycetales</taxon>
        <taxon>Saccharomycetaceae</taxon>
        <taxon>Zygosaccharomyces</taxon>
    </lineage>
</organism>
<evidence type="ECO:0000256" key="1">
    <source>
        <dbReference type="ARBA" id="ARBA00022884"/>
    </source>
</evidence>
<dbReference type="InterPro" id="IPR051847">
    <property type="entry name" value="RNA_proc/Spliceosome_comp"/>
</dbReference>
<dbReference type="EMBL" id="BIMX01000010">
    <property type="protein sequence ID" value="GCE99473.1"/>
    <property type="molecule type" value="Genomic_DNA"/>
</dbReference>
<dbReference type="PROSITE" id="PS50102">
    <property type="entry name" value="RRM"/>
    <property type="match status" value="1"/>
</dbReference>
<evidence type="ECO:0000313" key="6">
    <source>
        <dbReference type="Proteomes" id="UP000301737"/>
    </source>
</evidence>
<dbReference type="InterPro" id="IPR012677">
    <property type="entry name" value="Nucleotide-bd_a/b_plait_sf"/>
</dbReference>
<dbReference type="CDD" id="cd12411">
    <property type="entry name" value="RRM_ist3_like"/>
    <property type="match status" value="1"/>
</dbReference>
<protein>
    <recommendedName>
        <fullName evidence="4">RRM domain-containing protein</fullName>
    </recommendedName>
</protein>
<dbReference type="GO" id="GO:0071011">
    <property type="term" value="C:precatalytic spliceosome"/>
    <property type="evidence" value="ECO:0007669"/>
    <property type="project" value="TreeGrafter"/>
</dbReference>
<dbReference type="PANTHER" id="PTHR45880:SF1">
    <property type="entry name" value="RNA-BINDING MOTIF PROTEIN, X-LINKED 2"/>
    <property type="match status" value="1"/>
</dbReference>
<comment type="caution">
    <text evidence="5">The sequence shown here is derived from an EMBL/GenBank/DDBJ whole genome shotgun (WGS) entry which is preliminary data.</text>
</comment>
<sequence length="168" mass="19840">MNQIKAIERVNETELSQGILDYDQSWHYEYRNQAYIFIGGLHKELTEADVLTVFSQYGVPVDLKLVRDREHGESRGFAYLKYEDQRSTVLAVDNLNGATIAGRRIKVDHALYEPRDDDWEYREAVKEELNNDKIVITSERQLPYQKNDKDQWNRNQEDDELVDPMSRQ</sequence>
<dbReference type="Proteomes" id="UP000301737">
    <property type="component" value="Unassembled WGS sequence"/>
</dbReference>
<feature type="domain" description="RRM" evidence="4">
    <location>
        <begin position="34"/>
        <end position="112"/>
    </location>
</feature>
<evidence type="ECO:0000313" key="5">
    <source>
        <dbReference type="EMBL" id="GCE99473.1"/>
    </source>
</evidence>
<dbReference type="InterPro" id="IPR045844">
    <property type="entry name" value="RRM_Ist3-like"/>
</dbReference>